<dbReference type="RefSeq" id="WP_101343663.1">
    <property type="nucleotide sequence ID" value="NZ_PJAI02000018.1"/>
</dbReference>
<accession>A0ABY3MU92</accession>
<gene>
    <name evidence="2" type="ORF">CWS31_013920</name>
</gene>
<organism evidence="2 3">
    <name type="scientific">Colwellia echini</name>
    <dbReference type="NCBI Taxonomy" id="1982103"/>
    <lineage>
        <taxon>Bacteria</taxon>
        <taxon>Pseudomonadati</taxon>
        <taxon>Pseudomonadota</taxon>
        <taxon>Gammaproteobacteria</taxon>
        <taxon>Alteromonadales</taxon>
        <taxon>Colwelliaceae</taxon>
        <taxon>Colwellia</taxon>
    </lineage>
</organism>
<dbReference type="Proteomes" id="UP000815846">
    <property type="component" value="Unassembled WGS sequence"/>
</dbReference>
<evidence type="ECO:0000313" key="3">
    <source>
        <dbReference type="Proteomes" id="UP000815846"/>
    </source>
</evidence>
<feature type="transmembrane region" description="Helical" evidence="1">
    <location>
        <begin position="88"/>
        <end position="113"/>
    </location>
</feature>
<sequence>MSQSPKKIRDEQTIKGLLEKMPPHVAESFNDEQLTHLFTILCSRSWGKHTIDLRGTFKIPLYKWRFYYVFLTGRNHRDLSRKEKELSLVTKGVVVSVFLLISTCMGILILYLLKSALGIDILPNFSLGIWSWFKSAFE</sequence>
<evidence type="ECO:0000256" key="1">
    <source>
        <dbReference type="SAM" id="Phobius"/>
    </source>
</evidence>
<keyword evidence="1" id="KW-0472">Membrane</keyword>
<keyword evidence="1" id="KW-0812">Transmembrane</keyword>
<dbReference type="EMBL" id="PJAI02000018">
    <property type="protein sequence ID" value="TYK64786.1"/>
    <property type="molecule type" value="Genomic_DNA"/>
</dbReference>
<name>A0ABY3MU92_9GAMM</name>
<keyword evidence="3" id="KW-1185">Reference proteome</keyword>
<keyword evidence="1" id="KW-1133">Transmembrane helix</keyword>
<protein>
    <submittedName>
        <fullName evidence="2">3-phosphoshikimate 1-carboxyvinyltransferase</fullName>
    </submittedName>
</protein>
<proteinExistence type="predicted"/>
<reference evidence="2 3" key="1">
    <citation type="submission" date="2019-08" db="EMBL/GenBank/DDBJ databases">
        <title>Microbe sample from Colwellia echini.</title>
        <authorList>
            <person name="Christiansen L."/>
            <person name="Pathiraja D."/>
            <person name="Schultz-Johansen M."/>
            <person name="Choi I.-G."/>
            <person name="Stougaard P."/>
        </authorList>
    </citation>
    <scope>NUCLEOTIDE SEQUENCE [LARGE SCALE GENOMIC DNA]</scope>
    <source>
        <strain evidence="2 3">A3</strain>
    </source>
</reference>
<evidence type="ECO:0000313" key="2">
    <source>
        <dbReference type="EMBL" id="TYK64786.1"/>
    </source>
</evidence>
<comment type="caution">
    <text evidence="2">The sequence shown here is derived from an EMBL/GenBank/DDBJ whole genome shotgun (WGS) entry which is preliminary data.</text>
</comment>